<reference evidence="1 2" key="1">
    <citation type="submission" date="2024-10" db="EMBL/GenBank/DDBJ databases">
        <authorList>
            <person name="Ratan Roy A."/>
            <person name="Morales Sandoval P.H."/>
            <person name="De Los Santos Villalobos S."/>
            <person name="Chakraborty S."/>
            <person name="Mukherjee J."/>
        </authorList>
    </citation>
    <scope>NUCLEOTIDE SEQUENCE [LARGE SCALE GENOMIC DNA]</scope>
    <source>
        <strain evidence="1 2">S1</strain>
    </source>
</reference>
<evidence type="ECO:0000313" key="2">
    <source>
        <dbReference type="Proteomes" id="UP001600165"/>
    </source>
</evidence>
<name>A0ABW6IJC9_9CYAN</name>
<evidence type="ECO:0000313" key="1">
    <source>
        <dbReference type="EMBL" id="MFE4108326.1"/>
    </source>
</evidence>
<sequence length="263" mass="27457">MASFLSQVSASLGLTSITLLSLVGSAQAFSFVSEVEGSSAKGDIFLKAVVLETGERVVVEDLSFISGATIVSNDEFSGGNTGAASADKGDEATTGISQEDANAAEIVTNLTTANLNNIVDTEDSGSFQIDLDFARAIDNLLIWERGKNSDLGVQALDDNGNLIGNFFKVSRDLWTDAGFSIDTTEIGNAQAVGSFGLNIAQDLGVSGPVSRIRFSSESGFNGPDWKFVGTAAERESQSVPEPGLLLGLGLLSTFLVSKRSRLA</sequence>
<organism evidence="1 2">
    <name type="scientific">Almyronema epifaneia S1</name>
    <dbReference type="NCBI Taxonomy" id="2991925"/>
    <lineage>
        <taxon>Bacteria</taxon>
        <taxon>Bacillati</taxon>
        <taxon>Cyanobacteriota</taxon>
        <taxon>Cyanophyceae</taxon>
        <taxon>Nodosilineales</taxon>
        <taxon>Nodosilineaceae</taxon>
        <taxon>Almyronema</taxon>
        <taxon>Almyronema epifaneia</taxon>
    </lineage>
</organism>
<dbReference type="Proteomes" id="UP001600165">
    <property type="component" value="Unassembled WGS sequence"/>
</dbReference>
<dbReference type="NCBIfam" id="TIGR02595">
    <property type="entry name" value="PEP_CTERM"/>
    <property type="match status" value="1"/>
</dbReference>
<dbReference type="InterPro" id="IPR013424">
    <property type="entry name" value="Ice-binding_C"/>
</dbReference>
<dbReference type="RefSeq" id="WP_377967933.1">
    <property type="nucleotide sequence ID" value="NZ_JBHZOL010000105.1"/>
</dbReference>
<keyword evidence="2" id="KW-1185">Reference proteome</keyword>
<proteinExistence type="predicted"/>
<dbReference type="NCBIfam" id="NF041929">
    <property type="entry name" value="Xrt_dep_XDP2"/>
    <property type="match status" value="1"/>
</dbReference>
<accession>A0ABW6IJC9</accession>
<gene>
    <name evidence="1" type="ORF">ACFVKH_18745</name>
</gene>
<comment type="caution">
    <text evidence="1">The sequence shown here is derived from an EMBL/GenBank/DDBJ whole genome shotgun (WGS) entry which is preliminary data.</text>
</comment>
<protein>
    <submittedName>
        <fullName evidence="1">Exosortase-dependent surface protein XDP2</fullName>
    </submittedName>
</protein>
<dbReference type="EMBL" id="JBHZOL010000105">
    <property type="protein sequence ID" value="MFE4108326.1"/>
    <property type="molecule type" value="Genomic_DNA"/>
</dbReference>